<evidence type="ECO:0000313" key="1">
    <source>
        <dbReference type="EMBL" id="OIQ63268.1"/>
    </source>
</evidence>
<comment type="caution">
    <text evidence="1">The sequence shown here is derived from an EMBL/GenBank/DDBJ whole genome shotgun (WGS) entry which is preliminary data.</text>
</comment>
<reference evidence="1" key="1">
    <citation type="submission" date="2016-10" db="EMBL/GenBank/DDBJ databases">
        <title>Sequence of Gallionella enrichment culture.</title>
        <authorList>
            <person name="Poehlein A."/>
            <person name="Muehling M."/>
            <person name="Daniel R."/>
        </authorList>
    </citation>
    <scope>NUCLEOTIDE SEQUENCE</scope>
</reference>
<name>A0A1J5P742_9ZZZZ</name>
<accession>A0A1J5P742</accession>
<organism evidence="1">
    <name type="scientific">mine drainage metagenome</name>
    <dbReference type="NCBI Taxonomy" id="410659"/>
    <lineage>
        <taxon>unclassified sequences</taxon>
        <taxon>metagenomes</taxon>
        <taxon>ecological metagenomes</taxon>
    </lineage>
</organism>
<proteinExistence type="predicted"/>
<gene>
    <name evidence="1" type="ORF">GALL_551920</name>
</gene>
<dbReference type="EMBL" id="MLJW01009155">
    <property type="protein sequence ID" value="OIQ63268.1"/>
    <property type="molecule type" value="Genomic_DNA"/>
</dbReference>
<dbReference type="AlphaFoldDB" id="A0A1J5P742"/>
<sequence length="52" mass="5669">MTSLGIHRYLIAMFSQKTEAHISPHIGSLTGTSVLCQLPGTFIEQAESQIHS</sequence>
<protein>
    <submittedName>
        <fullName evidence="1">Uncharacterized protein</fullName>
    </submittedName>
</protein>